<dbReference type="EMBL" id="CM056743">
    <property type="protein sequence ID" value="KAJ8673529.1"/>
    <property type="molecule type" value="Genomic_DNA"/>
</dbReference>
<proteinExistence type="predicted"/>
<comment type="caution">
    <text evidence="1">The sequence shown here is derived from an EMBL/GenBank/DDBJ whole genome shotgun (WGS) entry which is preliminary data.</text>
</comment>
<gene>
    <name evidence="1" type="ORF">QAD02_004791</name>
</gene>
<evidence type="ECO:0000313" key="2">
    <source>
        <dbReference type="Proteomes" id="UP001239111"/>
    </source>
</evidence>
<sequence>MDLKNLKRRYFGSTRDTVVAREGRQQWWKMIKRRRTTRVLSSSGQTSTTHSHSTNSSLTISNNHSSCASAGGGSGEVKAICSPKAKSKEGSLSSTHSTHASKDLGLRSTYHVPVTTEHESRKGIPETTAVITATYNAAGEAVEKSKTDSNNGCCTDVGTAHLHNNSCEERSAQLHKPSALVNSDSKMNNDQDSRGGMSQIAPRMCSTNNGSNSDNVVNERVCPEKCHHVSINITTDKCVGSKPLILVQFGENSSVYPAVSEEPGLHHDIPHESRGFEAETADGCGFISQDRMKEDNQEPSEIIFNYRRFSEIDEGSDEVPTVYPGNDRNPLLAELYSSDSDDDDQDGDPGHSDTALVKLFEPIQVSNEVTPAALLRMVFKHSFKNKLSFSGIVDNARMINMAVGKRALPDTRYLFDKLCNNRVEYTLHAVCPECSGYAGIFVEAAPTVECENCNFEFEAMHRSDACYFAIIDPSEAIRDLLQLYEEHYDHVVNHKKHDPNRMEDIDDGNLFIDFLKKLAASDRFRYVTAAMNLDGVLISESSNLSMTPLYLMINELPPQARLKHLVLGGLWAGARQPVMNIFLDKFVESMNRITARGIECVIKGRRLNVKLHILLSPVDTMARFKMNQTKMFACAFGCDWCFIEGIYFERAMRYPHRCPAAHARSVANTVYFAKKALETKKDHCFGVTPKVSPLINLQSFDISKGLVPEPMHQVSGVCKTITDAMFSTLKSEDIHLINHYLDEIRVPTNFGRYARSMNHKSNLKCREWENWLLYFSVPVLSNVVRDKKILQHWGYFVDATHLSHQFDQMLQQKSDPHTSKIVQEYCDGMVGSTQRKVLRVNSRTYLGKPRTVDHSHRVEWGLKPSTRRYIKCVIKSCLFMSEEKINRRSCNYFAQLDCGSFIKILSFLVDVEDKKETTVCKFINVKSNRFARTVKEIESYGECTELIPTSVIAKICIHIKIQSKEYIIPSPNMLHY</sequence>
<protein>
    <submittedName>
        <fullName evidence="1">Uncharacterized protein</fullName>
    </submittedName>
</protein>
<dbReference type="Proteomes" id="UP001239111">
    <property type="component" value="Chromosome 3"/>
</dbReference>
<evidence type="ECO:0000313" key="1">
    <source>
        <dbReference type="EMBL" id="KAJ8673529.1"/>
    </source>
</evidence>
<keyword evidence="2" id="KW-1185">Reference proteome</keyword>
<organism evidence="1 2">
    <name type="scientific">Eretmocerus hayati</name>
    <dbReference type="NCBI Taxonomy" id="131215"/>
    <lineage>
        <taxon>Eukaryota</taxon>
        <taxon>Metazoa</taxon>
        <taxon>Ecdysozoa</taxon>
        <taxon>Arthropoda</taxon>
        <taxon>Hexapoda</taxon>
        <taxon>Insecta</taxon>
        <taxon>Pterygota</taxon>
        <taxon>Neoptera</taxon>
        <taxon>Endopterygota</taxon>
        <taxon>Hymenoptera</taxon>
        <taxon>Apocrita</taxon>
        <taxon>Proctotrupomorpha</taxon>
        <taxon>Chalcidoidea</taxon>
        <taxon>Aphelinidae</taxon>
        <taxon>Aphelininae</taxon>
        <taxon>Eretmocerus</taxon>
    </lineage>
</organism>
<reference evidence="1" key="1">
    <citation type="submission" date="2023-04" db="EMBL/GenBank/DDBJ databases">
        <title>A chromosome-level genome assembly of the parasitoid wasp Eretmocerus hayati.</title>
        <authorList>
            <person name="Zhong Y."/>
            <person name="Liu S."/>
            <person name="Liu Y."/>
        </authorList>
    </citation>
    <scope>NUCLEOTIDE SEQUENCE</scope>
    <source>
        <strain evidence="1">ZJU_SS_LIU_2023</strain>
    </source>
</reference>
<name>A0ACC2NR06_9HYME</name>
<accession>A0ACC2NR06</accession>